<sequence length="71" mass="8136">MDQQTIYSINLAEQSERIGQWATPHRLSDVRRQTPISYAVVSLILEETSASTGCSRWSIFWTNVIPKYFTG</sequence>
<dbReference type="EMBL" id="JAIWYP010000001">
    <property type="protein sequence ID" value="KAH3887126.1"/>
    <property type="molecule type" value="Genomic_DNA"/>
</dbReference>
<keyword evidence="2" id="KW-1185">Reference proteome</keyword>
<evidence type="ECO:0000313" key="2">
    <source>
        <dbReference type="Proteomes" id="UP000828390"/>
    </source>
</evidence>
<dbReference type="Proteomes" id="UP000828390">
    <property type="component" value="Unassembled WGS sequence"/>
</dbReference>
<evidence type="ECO:0000313" key="1">
    <source>
        <dbReference type="EMBL" id="KAH3887126.1"/>
    </source>
</evidence>
<proteinExistence type="predicted"/>
<protein>
    <submittedName>
        <fullName evidence="1">Uncharacterized protein</fullName>
    </submittedName>
</protein>
<name>A0A9D4N3I1_DREPO</name>
<organism evidence="1 2">
    <name type="scientific">Dreissena polymorpha</name>
    <name type="common">Zebra mussel</name>
    <name type="synonym">Mytilus polymorpha</name>
    <dbReference type="NCBI Taxonomy" id="45954"/>
    <lineage>
        <taxon>Eukaryota</taxon>
        <taxon>Metazoa</taxon>
        <taxon>Spiralia</taxon>
        <taxon>Lophotrochozoa</taxon>
        <taxon>Mollusca</taxon>
        <taxon>Bivalvia</taxon>
        <taxon>Autobranchia</taxon>
        <taxon>Heteroconchia</taxon>
        <taxon>Euheterodonta</taxon>
        <taxon>Imparidentia</taxon>
        <taxon>Neoheterodontei</taxon>
        <taxon>Myida</taxon>
        <taxon>Dreissenoidea</taxon>
        <taxon>Dreissenidae</taxon>
        <taxon>Dreissena</taxon>
    </lineage>
</organism>
<dbReference type="AlphaFoldDB" id="A0A9D4N3I1"/>
<comment type="caution">
    <text evidence="1">The sequence shown here is derived from an EMBL/GenBank/DDBJ whole genome shotgun (WGS) entry which is preliminary data.</text>
</comment>
<reference evidence="1" key="1">
    <citation type="journal article" date="2019" name="bioRxiv">
        <title>The Genome of the Zebra Mussel, Dreissena polymorpha: A Resource for Invasive Species Research.</title>
        <authorList>
            <person name="McCartney M.A."/>
            <person name="Auch B."/>
            <person name="Kono T."/>
            <person name="Mallez S."/>
            <person name="Zhang Y."/>
            <person name="Obille A."/>
            <person name="Becker A."/>
            <person name="Abrahante J.E."/>
            <person name="Garbe J."/>
            <person name="Badalamenti J.P."/>
            <person name="Herman A."/>
            <person name="Mangelson H."/>
            <person name="Liachko I."/>
            <person name="Sullivan S."/>
            <person name="Sone E.D."/>
            <person name="Koren S."/>
            <person name="Silverstein K.A.T."/>
            <person name="Beckman K.B."/>
            <person name="Gohl D.M."/>
        </authorList>
    </citation>
    <scope>NUCLEOTIDE SEQUENCE</scope>
    <source>
        <strain evidence="1">Duluth1</strain>
        <tissue evidence="1">Whole animal</tissue>
    </source>
</reference>
<gene>
    <name evidence="1" type="ORF">DPMN_011142</name>
</gene>
<reference evidence="1" key="2">
    <citation type="submission" date="2020-11" db="EMBL/GenBank/DDBJ databases">
        <authorList>
            <person name="McCartney M.A."/>
            <person name="Auch B."/>
            <person name="Kono T."/>
            <person name="Mallez S."/>
            <person name="Becker A."/>
            <person name="Gohl D.M."/>
            <person name="Silverstein K.A.T."/>
            <person name="Koren S."/>
            <person name="Bechman K.B."/>
            <person name="Herman A."/>
            <person name="Abrahante J.E."/>
            <person name="Garbe J."/>
        </authorList>
    </citation>
    <scope>NUCLEOTIDE SEQUENCE</scope>
    <source>
        <strain evidence="1">Duluth1</strain>
        <tissue evidence="1">Whole animal</tissue>
    </source>
</reference>
<accession>A0A9D4N3I1</accession>